<keyword evidence="4" id="KW-1185">Reference proteome</keyword>
<accession>A0ABQ3YJJ7</accession>
<gene>
    <name evidence="3" type="ORF">Ade02nite_87660</name>
</gene>
<comment type="caution">
    <text evidence="3">The sequence shown here is derived from an EMBL/GenBank/DDBJ whole genome shotgun (WGS) entry which is preliminary data.</text>
</comment>
<keyword evidence="2" id="KW-0560">Oxidoreductase</keyword>
<proteinExistence type="inferred from homology"/>
<dbReference type="CDD" id="cd05233">
    <property type="entry name" value="SDR_c"/>
    <property type="match status" value="1"/>
</dbReference>
<dbReference type="PANTHER" id="PTHR43669:SF3">
    <property type="entry name" value="ALCOHOL DEHYDROGENASE, PUTATIVE (AFU_ORTHOLOGUE AFUA_3G03445)-RELATED"/>
    <property type="match status" value="1"/>
</dbReference>
<dbReference type="Pfam" id="PF13561">
    <property type="entry name" value="adh_short_C2"/>
    <property type="match status" value="1"/>
</dbReference>
<sequence>MAEEATRRVLVPGGSGAVGEGVVRAYLAAGAIVVVPTRTEQRADEFRELLGDAASDRLHLFAHDYATFEGAETLAATMRERFGGIDDVVAPIGGWWAGKRLWEIGAADWDAAFTGLATTHMAVARAVLPRLSGRGSYAIVVGESALHPVPGSGLVSMEQAAVLMMRRVLAAEAGDEQRIHALVLGPVRTRVLPGEPSWVSAEQIGTVAVALSRSPGEASREVSLRTSAEAEQILARLA</sequence>
<dbReference type="PANTHER" id="PTHR43669">
    <property type="entry name" value="5-KETO-D-GLUCONATE 5-REDUCTASE"/>
    <property type="match status" value="1"/>
</dbReference>
<dbReference type="InterPro" id="IPR036291">
    <property type="entry name" value="NAD(P)-bd_dom_sf"/>
</dbReference>
<dbReference type="Proteomes" id="UP000609879">
    <property type="component" value="Unassembled WGS sequence"/>
</dbReference>
<dbReference type="EMBL" id="BOMI01000186">
    <property type="protein sequence ID" value="GID80125.1"/>
    <property type="molecule type" value="Genomic_DNA"/>
</dbReference>
<dbReference type="InterPro" id="IPR002347">
    <property type="entry name" value="SDR_fam"/>
</dbReference>
<evidence type="ECO:0000313" key="3">
    <source>
        <dbReference type="EMBL" id="GID80125.1"/>
    </source>
</evidence>
<evidence type="ECO:0000256" key="1">
    <source>
        <dbReference type="ARBA" id="ARBA00006484"/>
    </source>
</evidence>
<dbReference type="RefSeq" id="WP_203777136.1">
    <property type="nucleotide sequence ID" value="NZ_BAAABO010000024.1"/>
</dbReference>
<comment type="similarity">
    <text evidence="1">Belongs to the short-chain dehydrogenases/reductases (SDR) family.</text>
</comment>
<name>A0ABQ3YJJ7_9ACTN</name>
<evidence type="ECO:0000313" key="4">
    <source>
        <dbReference type="Proteomes" id="UP000609879"/>
    </source>
</evidence>
<protein>
    <recommendedName>
        <fullName evidence="5">SDR family oxidoreductase</fullName>
    </recommendedName>
</protein>
<organism evidence="3 4">
    <name type="scientific">Paractinoplanes deccanensis</name>
    <dbReference type="NCBI Taxonomy" id="113561"/>
    <lineage>
        <taxon>Bacteria</taxon>
        <taxon>Bacillati</taxon>
        <taxon>Actinomycetota</taxon>
        <taxon>Actinomycetes</taxon>
        <taxon>Micromonosporales</taxon>
        <taxon>Micromonosporaceae</taxon>
        <taxon>Paractinoplanes</taxon>
    </lineage>
</organism>
<evidence type="ECO:0008006" key="5">
    <source>
        <dbReference type="Google" id="ProtNLM"/>
    </source>
</evidence>
<evidence type="ECO:0000256" key="2">
    <source>
        <dbReference type="ARBA" id="ARBA00023002"/>
    </source>
</evidence>
<reference evidence="3 4" key="1">
    <citation type="submission" date="2021-01" db="EMBL/GenBank/DDBJ databases">
        <title>Whole genome shotgun sequence of Actinoplanes deccanensis NBRC 13994.</title>
        <authorList>
            <person name="Komaki H."/>
            <person name="Tamura T."/>
        </authorList>
    </citation>
    <scope>NUCLEOTIDE SEQUENCE [LARGE SCALE GENOMIC DNA]</scope>
    <source>
        <strain evidence="3 4">NBRC 13994</strain>
    </source>
</reference>
<dbReference type="Gene3D" id="3.40.50.720">
    <property type="entry name" value="NAD(P)-binding Rossmann-like Domain"/>
    <property type="match status" value="1"/>
</dbReference>
<dbReference type="SUPFAM" id="SSF51735">
    <property type="entry name" value="NAD(P)-binding Rossmann-fold domains"/>
    <property type="match status" value="1"/>
</dbReference>